<gene>
    <name evidence="1" type="ORF">KDK92_14985</name>
</gene>
<dbReference type="EMBL" id="JAGSOJ010000003">
    <property type="protein sequence ID" value="MCM1991035.1"/>
    <property type="molecule type" value="Genomic_DNA"/>
</dbReference>
<dbReference type="RefSeq" id="WP_250860142.1">
    <property type="nucleotide sequence ID" value="NZ_JAGSOJ010000003.1"/>
</dbReference>
<accession>A0A9J6P3A7</accession>
<dbReference type="AlphaFoldDB" id="A0A9J6P3A7"/>
<proteinExistence type="predicted"/>
<name>A0A9J6P3A7_9CLOT</name>
<organism evidence="1 2">
    <name type="scientific">Oceanirhabdus seepicola</name>
    <dbReference type="NCBI Taxonomy" id="2828781"/>
    <lineage>
        <taxon>Bacteria</taxon>
        <taxon>Bacillati</taxon>
        <taxon>Bacillota</taxon>
        <taxon>Clostridia</taxon>
        <taxon>Eubacteriales</taxon>
        <taxon>Clostridiaceae</taxon>
        <taxon>Oceanirhabdus</taxon>
    </lineage>
</organism>
<sequence length="461" mass="53889">MIKLLKKGLVFFVVIILIFNTRVAGDDNEVHGDFYYSLAHYWAPIIYHDVGIFYGEKGLEDIPMRLEFDNDWKGCNNWENLEIKNHNNKGFDYKAYVYYSVVETEKDYYIIYSLFHPRDEANQAGSIDKHENDVESVIMNIKKNNSNNGVFNAMITQSHGWWNYYKKEQLSYYKHKPKIWVDSGGHAIYNYNGESARGIKKDGVIFVPINQFSNKESNSFFHSMILSGKHNQIGNFKSSYEYEILSLNDLYIKNQKDFIKGNKELFVSFGVLNGDTHGKNKACFLWGANESKKYYSTYAWEDPVVFFNNGFKDLFKNSNHNYIKNDNYNYIIEFEDIIYNGGSKDSIYLDIYVGDKKVVSDYIWIKNNVNKGQKVKINLFGDDNKKGFTTPTNKLFLSIPYSQGQQISNVDIILRRKGGTLTHEIDNKKFENIENISTKFKYYDTINKKCKIKLKLTKKHI</sequence>
<reference evidence="1" key="1">
    <citation type="journal article" date="2021" name="mSystems">
        <title>Bacteria and Archaea Synergistically Convert Glycine Betaine to Biogenic Methane in the Formosa Cold Seep of the South China Sea.</title>
        <authorList>
            <person name="Li L."/>
            <person name="Zhang W."/>
            <person name="Zhang S."/>
            <person name="Song L."/>
            <person name="Sun Q."/>
            <person name="Zhang H."/>
            <person name="Xiang H."/>
            <person name="Dong X."/>
        </authorList>
    </citation>
    <scope>NUCLEOTIDE SEQUENCE</scope>
    <source>
        <strain evidence="1">ZWT</strain>
    </source>
</reference>
<evidence type="ECO:0000313" key="1">
    <source>
        <dbReference type="EMBL" id="MCM1991035.1"/>
    </source>
</evidence>
<reference evidence="1" key="2">
    <citation type="submission" date="2021-04" db="EMBL/GenBank/DDBJ databases">
        <authorList>
            <person name="Dong X."/>
        </authorList>
    </citation>
    <scope>NUCLEOTIDE SEQUENCE</scope>
    <source>
        <strain evidence="1">ZWT</strain>
    </source>
</reference>
<keyword evidence="2" id="KW-1185">Reference proteome</keyword>
<dbReference type="Proteomes" id="UP001056429">
    <property type="component" value="Unassembled WGS sequence"/>
</dbReference>
<protein>
    <submittedName>
        <fullName evidence="1">Uncharacterized protein</fullName>
    </submittedName>
</protein>
<evidence type="ECO:0000313" key="2">
    <source>
        <dbReference type="Proteomes" id="UP001056429"/>
    </source>
</evidence>
<comment type="caution">
    <text evidence="1">The sequence shown here is derived from an EMBL/GenBank/DDBJ whole genome shotgun (WGS) entry which is preliminary data.</text>
</comment>